<dbReference type="PRINTS" id="PR00081">
    <property type="entry name" value="GDHRDH"/>
</dbReference>
<gene>
    <name evidence="3" type="ORF">Dfulv_20485</name>
</gene>
<reference evidence="3" key="2">
    <citation type="submission" date="2022-09" db="EMBL/GenBank/DDBJ databases">
        <title>Biosynthetic gene clusters of Dactylosporangioum fulvum.</title>
        <authorList>
            <person name="Caradec T."/>
        </authorList>
    </citation>
    <scope>NUCLEOTIDE SEQUENCE</scope>
    <source>
        <strain evidence="3">NRRL B-16292</strain>
    </source>
</reference>
<dbReference type="SUPFAM" id="SSF51735">
    <property type="entry name" value="NAD(P)-binding Rossmann-fold domains"/>
    <property type="match status" value="1"/>
</dbReference>
<protein>
    <submittedName>
        <fullName evidence="3">SDR family NAD(P)-dependent oxidoreductase</fullName>
    </submittedName>
</protein>
<keyword evidence="1" id="KW-0560">Oxidoreductase</keyword>
<sequence length="296" mass="30827">MKTIVITGGTDGIGRALAEERLSRGDRVMVIARDPAKGRAWLDHAAAAGAADRAWFVAADLSLVAETRKAVDTVTSAVAAVDALVLCARRYRSERTETPEGIEENFALFYLSRYLLGHGLAPALARAARPVVVNVAGPGAELGVVRWHDLELRSDYHGGAALGQGGKLNDLLGVAFAQRYPGIAYVLVHPGVTATGFSGTYDAATRVHVEAMRRTAKPVSAALPPILAAIDEPAGALTAFVEGRRIAVDGPDFDPGAAARLWALTKDRLAGPAPATTASRTPDTVKPAGSPAPAPC</sequence>
<proteinExistence type="predicted"/>
<dbReference type="RefSeq" id="WP_259865709.1">
    <property type="nucleotide sequence ID" value="NZ_BAAAST010000003.1"/>
</dbReference>
<dbReference type="InterPro" id="IPR036291">
    <property type="entry name" value="NAD(P)-bd_dom_sf"/>
</dbReference>
<dbReference type="InterPro" id="IPR052228">
    <property type="entry name" value="Sec_Metab_Biosynth_Oxidored"/>
</dbReference>
<keyword evidence="4" id="KW-1185">Reference proteome</keyword>
<dbReference type="PANTHER" id="PTHR47534:SF3">
    <property type="entry name" value="ALCOHOL DEHYDROGENASE-LIKE C-TERMINAL DOMAIN-CONTAINING PROTEIN"/>
    <property type="match status" value="1"/>
</dbReference>
<dbReference type="Gene3D" id="3.40.50.720">
    <property type="entry name" value="NAD(P)-binding Rossmann-like Domain"/>
    <property type="match status" value="1"/>
</dbReference>
<name>A0ABY5WAA8_9ACTN</name>
<evidence type="ECO:0000256" key="2">
    <source>
        <dbReference type="SAM" id="MobiDB-lite"/>
    </source>
</evidence>
<dbReference type="PANTHER" id="PTHR47534">
    <property type="entry name" value="YALI0E05731P"/>
    <property type="match status" value="1"/>
</dbReference>
<dbReference type="Pfam" id="PF00106">
    <property type="entry name" value="adh_short"/>
    <property type="match status" value="1"/>
</dbReference>
<organism evidence="3 4">
    <name type="scientific">Dactylosporangium fulvum</name>
    <dbReference type="NCBI Taxonomy" id="53359"/>
    <lineage>
        <taxon>Bacteria</taxon>
        <taxon>Bacillati</taxon>
        <taxon>Actinomycetota</taxon>
        <taxon>Actinomycetes</taxon>
        <taxon>Micromonosporales</taxon>
        <taxon>Micromonosporaceae</taxon>
        <taxon>Dactylosporangium</taxon>
    </lineage>
</organism>
<evidence type="ECO:0000256" key="1">
    <source>
        <dbReference type="ARBA" id="ARBA00023002"/>
    </source>
</evidence>
<dbReference type="EMBL" id="CP073720">
    <property type="protein sequence ID" value="UWP86487.1"/>
    <property type="molecule type" value="Genomic_DNA"/>
</dbReference>
<reference evidence="3" key="1">
    <citation type="submission" date="2021-04" db="EMBL/GenBank/DDBJ databases">
        <authorList>
            <person name="Hartkoorn R.C."/>
            <person name="Beaudoing E."/>
            <person name="Hot D."/>
        </authorList>
    </citation>
    <scope>NUCLEOTIDE SEQUENCE</scope>
    <source>
        <strain evidence="3">NRRL B-16292</strain>
    </source>
</reference>
<accession>A0ABY5WAA8</accession>
<evidence type="ECO:0000313" key="3">
    <source>
        <dbReference type="EMBL" id="UWP86487.1"/>
    </source>
</evidence>
<feature type="region of interest" description="Disordered" evidence="2">
    <location>
        <begin position="272"/>
        <end position="296"/>
    </location>
</feature>
<dbReference type="InterPro" id="IPR002347">
    <property type="entry name" value="SDR_fam"/>
</dbReference>
<evidence type="ECO:0000313" key="4">
    <source>
        <dbReference type="Proteomes" id="UP001059617"/>
    </source>
</evidence>
<dbReference type="Proteomes" id="UP001059617">
    <property type="component" value="Chromosome"/>
</dbReference>